<sequence>MRPKNLEKEEAIRTIALQIIAEEGLENLTMQKLAKAANISPRTIYIKYDNKEDLLVKLFIEEVLSAYEQAVLKDFQFDMDFFEGIKKLWLNGFAYFKNNRHAFVLMQYGKSSPLLNKAYQQKSIKQGDFFGPIMRFLEHHVVAGTIRNFHHDIQRALLFSPLIDLMSEYFDYQERPEQIITEETLLQCCDAVIKGMLK</sequence>
<evidence type="ECO:0000313" key="4">
    <source>
        <dbReference type="EMBL" id="MBB6126436.1"/>
    </source>
</evidence>
<dbReference type="EMBL" id="JACHCA010000001">
    <property type="protein sequence ID" value="MBB6126436.1"/>
    <property type="molecule type" value="Genomic_DNA"/>
</dbReference>
<evidence type="ECO:0000256" key="2">
    <source>
        <dbReference type="PROSITE-ProRule" id="PRU00335"/>
    </source>
</evidence>
<evidence type="ECO:0000259" key="3">
    <source>
        <dbReference type="PROSITE" id="PS50977"/>
    </source>
</evidence>
<keyword evidence="1 2" id="KW-0238">DNA-binding</keyword>
<accession>A0A841JA16</accession>
<dbReference type="InterPro" id="IPR009057">
    <property type="entry name" value="Homeodomain-like_sf"/>
</dbReference>
<comment type="caution">
    <text evidence="4">The sequence shown here is derived from an EMBL/GenBank/DDBJ whole genome shotgun (WGS) entry which is preliminary data.</text>
</comment>
<dbReference type="InterPro" id="IPR001647">
    <property type="entry name" value="HTH_TetR"/>
</dbReference>
<dbReference type="AlphaFoldDB" id="A0A841JA16"/>
<reference evidence="4 5" key="1">
    <citation type="submission" date="2020-08" db="EMBL/GenBank/DDBJ databases">
        <title>Genomic Encyclopedia of Type Strains, Phase IV (KMG-V): Genome sequencing to study the core and pangenomes of soil and plant-associated prokaryotes.</title>
        <authorList>
            <person name="Whitman W."/>
        </authorList>
    </citation>
    <scope>NUCLEOTIDE SEQUENCE [LARGE SCALE GENOMIC DNA]</scope>
    <source>
        <strain evidence="4 5">MP601</strain>
    </source>
</reference>
<feature type="domain" description="HTH tetR-type" evidence="3">
    <location>
        <begin position="6"/>
        <end position="66"/>
    </location>
</feature>
<dbReference type="SUPFAM" id="SSF46689">
    <property type="entry name" value="Homeodomain-like"/>
    <property type="match status" value="1"/>
</dbReference>
<feature type="DNA-binding region" description="H-T-H motif" evidence="2">
    <location>
        <begin position="29"/>
        <end position="48"/>
    </location>
</feature>
<dbReference type="Proteomes" id="UP000548326">
    <property type="component" value="Unassembled WGS sequence"/>
</dbReference>
<proteinExistence type="predicted"/>
<dbReference type="PRINTS" id="PR00455">
    <property type="entry name" value="HTHTETR"/>
</dbReference>
<dbReference type="Pfam" id="PF00440">
    <property type="entry name" value="TetR_N"/>
    <property type="match status" value="1"/>
</dbReference>
<dbReference type="GO" id="GO:0000976">
    <property type="term" value="F:transcription cis-regulatory region binding"/>
    <property type="evidence" value="ECO:0007669"/>
    <property type="project" value="TreeGrafter"/>
</dbReference>
<dbReference type="PROSITE" id="PS50977">
    <property type="entry name" value="HTH_TETR_2"/>
    <property type="match status" value="1"/>
</dbReference>
<gene>
    <name evidence="4" type="ORF">HDF22_000537</name>
</gene>
<evidence type="ECO:0000256" key="1">
    <source>
        <dbReference type="ARBA" id="ARBA00023125"/>
    </source>
</evidence>
<dbReference type="PANTHER" id="PTHR30055">
    <property type="entry name" value="HTH-TYPE TRANSCRIPTIONAL REGULATOR RUTR"/>
    <property type="match status" value="1"/>
</dbReference>
<dbReference type="PANTHER" id="PTHR30055:SF207">
    <property type="entry name" value="HTH-TYPE TRANSCRIPTIONAL REPRESSOR FATR"/>
    <property type="match status" value="1"/>
</dbReference>
<protein>
    <submittedName>
        <fullName evidence="4">AcrR family transcriptional regulator</fullName>
    </submittedName>
</protein>
<dbReference type="GO" id="GO:0003700">
    <property type="term" value="F:DNA-binding transcription factor activity"/>
    <property type="evidence" value="ECO:0007669"/>
    <property type="project" value="TreeGrafter"/>
</dbReference>
<organism evidence="4 5">
    <name type="scientific">Mucilaginibacter lappiensis</name>
    <dbReference type="NCBI Taxonomy" id="354630"/>
    <lineage>
        <taxon>Bacteria</taxon>
        <taxon>Pseudomonadati</taxon>
        <taxon>Bacteroidota</taxon>
        <taxon>Sphingobacteriia</taxon>
        <taxon>Sphingobacteriales</taxon>
        <taxon>Sphingobacteriaceae</taxon>
        <taxon>Mucilaginibacter</taxon>
    </lineage>
</organism>
<dbReference type="InterPro" id="IPR050109">
    <property type="entry name" value="HTH-type_TetR-like_transc_reg"/>
</dbReference>
<dbReference type="RefSeq" id="WP_183585469.1">
    <property type="nucleotide sequence ID" value="NZ_JACHCA010000001.1"/>
</dbReference>
<evidence type="ECO:0000313" key="5">
    <source>
        <dbReference type="Proteomes" id="UP000548326"/>
    </source>
</evidence>
<name>A0A841JA16_9SPHI</name>
<dbReference type="Gene3D" id="1.10.357.10">
    <property type="entry name" value="Tetracycline Repressor, domain 2"/>
    <property type="match status" value="1"/>
</dbReference>